<dbReference type="AlphaFoldDB" id="A0A940PIC5"/>
<dbReference type="InterPro" id="IPR036388">
    <property type="entry name" value="WH-like_DNA-bd_sf"/>
</dbReference>
<evidence type="ECO:0000256" key="3">
    <source>
        <dbReference type="ARBA" id="ARBA00023125"/>
    </source>
</evidence>
<evidence type="ECO:0000313" key="5">
    <source>
        <dbReference type="EMBL" id="MBP1044478.1"/>
    </source>
</evidence>
<protein>
    <submittedName>
        <fullName evidence="5">CopY/TcrY family copper transport repressor</fullName>
    </submittedName>
</protein>
<dbReference type="Proteomes" id="UP000674938">
    <property type="component" value="Unassembled WGS sequence"/>
</dbReference>
<dbReference type="Gene3D" id="1.10.10.10">
    <property type="entry name" value="Winged helix-like DNA-binding domain superfamily/Winged helix DNA-binding domain"/>
    <property type="match status" value="1"/>
</dbReference>
<gene>
    <name evidence="5" type="ORF">I6N95_26060</name>
</gene>
<dbReference type="InterPro" id="IPR036390">
    <property type="entry name" value="WH_DNA-bd_sf"/>
</dbReference>
<reference evidence="5" key="1">
    <citation type="submission" date="2020-12" db="EMBL/GenBank/DDBJ databases">
        <title>Vagococcus allomyrinae sp. nov. and Enterococcus lavae sp. nov., isolated from the larvae of Allomyrina dichotoma.</title>
        <authorList>
            <person name="Lee S.D."/>
        </authorList>
    </citation>
    <scope>NUCLEOTIDE SEQUENCE</scope>
    <source>
        <strain evidence="5">BWB3-3</strain>
    </source>
</reference>
<sequence length="145" mass="16265">MEKLQVKISDAEWEVMRVVWTLGETTSPEIILILQEKMGWKPPTIKTLIGRLVKKDILSTENFGKKYIYRPLVTEEETVKSATESLFAHICAKKIGATIADLIDEADLTHDDISMIMEELVAKKETAVESIACNCVPGQCECAEH</sequence>
<accession>A0A940PIC5</accession>
<comment type="caution">
    <text evidence="5">The sequence shown here is derived from an EMBL/GenBank/DDBJ whole genome shotgun (WGS) entry which is preliminary data.</text>
</comment>
<keyword evidence="6" id="KW-1185">Reference proteome</keyword>
<keyword evidence="2" id="KW-0805">Transcription regulation</keyword>
<dbReference type="InterPro" id="IPR014071">
    <property type="entry name" value="Cu_transp_CopY/TcrY"/>
</dbReference>
<dbReference type="GO" id="GO:0045892">
    <property type="term" value="P:negative regulation of DNA-templated transcription"/>
    <property type="evidence" value="ECO:0007669"/>
    <property type="project" value="InterPro"/>
</dbReference>
<name>A0A940PIC5_9ENTE</name>
<dbReference type="InterPro" id="IPR005650">
    <property type="entry name" value="BlaI_family"/>
</dbReference>
<evidence type="ECO:0000256" key="2">
    <source>
        <dbReference type="ARBA" id="ARBA00023015"/>
    </source>
</evidence>
<comment type="similarity">
    <text evidence="1">Belongs to the BlaI transcriptional regulatory family.</text>
</comment>
<dbReference type="GO" id="GO:0003677">
    <property type="term" value="F:DNA binding"/>
    <property type="evidence" value="ECO:0007669"/>
    <property type="project" value="UniProtKB-KW"/>
</dbReference>
<dbReference type="NCBIfam" id="TIGR02698">
    <property type="entry name" value="CopY_TcrY"/>
    <property type="match status" value="1"/>
</dbReference>
<organism evidence="5 6">
    <name type="scientific">Vagococcus allomyrinae</name>
    <dbReference type="NCBI Taxonomy" id="2794353"/>
    <lineage>
        <taxon>Bacteria</taxon>
        <taxon>Bacillati</taxon>
        <taxon>Bacillota</taxon>
        <taxon>Bacilli</taxon>
        <taxon>Lactobacillales</taxon>
        <taxon>Enterococcaceae</taxon>
        <taxon>Vagococcus</taxon>
    </lineage>
</organism>
<dbReference type="PIRSF" id="PIRSF019455">
    <property type="entry name" value="CopR_AtkY"/>
    <property type="match status" value="1"/>
</dbReference>
<evidence type="ECO:0000256" key="1">
    <source>
        <dbReference type="ARBA" id="ARBA00011046"/>
    </source>
</evidence>
<keyword evidence="4" id="KW-0804">Transcription</keyword>
<evidence type="ECO:0000313" key="6">
    <source>
        <dbReference type="Proteomes" id="UP000674938"/>
    </source>
</evidence>
<dbReference type="EMBL" id="JAEEGA010000029">
    <property type="protein sequence ID" value="MBP1044478.1"/>
    <property type="molecule type" value="Genomic_DNA"/>
</dbReference>
<dbReference type="SUPFAM" id="SSF46785">
    <property type="entry name" value="Winged helix' DNA-binding domain"/>
    <property type="match status" value="1"/>
</dbReference>
<evidence type="ECO:0000256" key="4">
    <source>
        <dbReference type="ARBA" id="ARBA00023163"/>
    </source>
</evidence>
<dbReference type="Pfam" id="PF03965">
    <property type="entry name" value="Penicillinase_R"/>
    <property type="match status" value="1"/>
</dbReference>
<keyword evidence="3" id="KW-0238">DNA-binding</keyword>
<dbReference type="RefSeq" id="WP_209532975.1">
    <property type="nucleotide sequence ID" value="NZ_JAEEGA010000029.1"/>
</dbReference>
<proteinExistence type="inferred from homology"/>